<evidence type="ECO:0000313" key="1">
    <source>
        <dbReference type="EMBL" id="BAE89672.1"/>
    </source>
</evidence>
<dbReference type="EMBL" id="AB172610">
    <property type="protein sequence ID" value="BAE89672.1"/>
    <property type="molecule type" value="mRNA"/>
</dbReference>
<reference evidence="1" key="1">
    <citation type="journal article" date="2007" name="PLoS Biol.">
        <title>Rate of evolution in brain-expressed genes in humans and other primates.</title>
        <authorList>
            <person name="Wang H.-Y."/>
            <person name="Chien H.-C."/>
            <person name="Osada N."/>
            <person name="Hashimoto K."/>
            <person name="Sugano S."/>
            <person name="Gojobori T."/>
            <person name="Chou C.-K."/>
            <person name="Tsai S.-F."/>
            <person name="Wu C.-I."/>
            <person name="Shen C.-K.J."/>
        </authorList>
    </citation>
    <scope>NUCLEOTIDE SEQUENCE</scope>
</reference>
<name>I7GLN1_MACFA</name>
<accession>I7GLN1</accession>
<sequence>MVSLEVTINILIYDNLAWINTNLNLIMYKTLFLHSSIPFLLEGFDSRLIYMVVGKIQVTEGCWTENPISSLTVS</sequence>
<dbReference type="AlphaFoldDB" id="I7GLN1"/>
<protein>
    <submittedName>
        <fullName evidence="1">Macaca fascicularis brain cDNA clone: QflA-18937, similar to human chemokine (C-C motif) ligand 5 (CCL5), mRNA, RefSeq: NM_002985.2</fullName>
    </submittedName>
</protein>
<organism evidence="1">
    <name type="scientific">Macaca fascicularis</name>
    <name type="common">Crab-eating macaque</name>
    <name type="synonym">Cynomolgus monkey</name>
    <dbReference type="NCBI Taxonomy" id="9541"/>
    <lineage>
        <taxon>Eukaryota</taxon>
        <taxon>Metazoa</taxon>
        <taxon>Chordata</taxon>
        <taxon>Craniata</taxon>
        <taxon>Vertebrata</taxon>
        <taxon>Euteleostomi</taxon>
        <taxon>Mammalia</taxon>
        <taxon>Eutheria</taxon>
        <taxon>Euarchontoglires</taxon>
        <taxon>Primates</taxon>
        <taxon>Haplorrhini</taxon>
        <taxon>Catarrhini</taxon>
        <taxon>Cercopithecidae</taxon>
        <taxon>Cercopithecinae</taxon>
        <taxon>Macaca</taxon>
    </lineage>
</organism>
<proteinExistence type="evidence at transcript level"/>